<organism evidence="1 2">
    <name type="scientific">Dentiscutata heterogama</name>
    <dbReference type="NCBI Taxonomy" id="1316150"/>
    <lineage>
        <taxon>Eukaryota</taxon>
        <taxon>Fungi</taxon>
        <taxon>Fungi incertae sedis</taxon>
        <taxon>Mucoromycota</taxon>
        <taxon>Glomeromycotina</taxon>
        <taxon>Glomeromycetes</taxon>
        <taxon>Diversisporales</taxon>
        <taxon>Gigasporaceae</taxon>
        <taxon>Dentiscutata</taxon>
    </lineage>
</organism>
<evidence type="ECO:0000313" key="1">
    <source>
        <dbReference type="EMBL" id="CAG8486136.1"/>
    </source>
</evidence>
<accession>A0ACA9KQQ8</accession>
<proteinExistence type="predicted"/>
<evidence type="ECO:0000313" key="2">
    <source>
        <dbReference type="Proteomes" id="UP000789702"/>
    </source>
</evidence>
<reference evidence="1" key="1">
    <citation type="submission" date="2021-06" db="EMBL/GenBank/DDBJ databases">
        <authorList>
            <person name="Kallberg Y."/>
            <person name="Tangrot J."/>
            <person name="Rosling A."/>
        </authorList>
    </citation>
    <scope>NUCLEOTIDE SEQUENCE</scope>
    <source>
        <strain evidence="1">IL203A</strain>
    </source>
</reference>
<dbReference type="EMBL" id="CAJVPU010001680">
    <property type="protein sequence ID" value="CAG8486136.1"/>
    <property type="molecule type" value="Genomic_DNA"/>
</dbReference>
<gene>
    <name evidence="1" type="ORF">DHETER_LOCUS2352</name>
</gene>
<sequence length="186" mass="19614">MQVKFSLIFLITSLVATIAMTIPMLERAASVNSSAPIKIIDPATPYNTTNPTENAPAIPTSEKQQWKDKILTAINGLHNVGDTATIATYKNFTLVAKKLESGFTVVIDDSIDHTDSISNSLCQKVAYATLYISGAAVVGGIVAAGGSLTILGVTIPYAILAAFWSGAGGAFQVFCTNIAKYICDHL</sequence>
<keyword evidence="2" id="KW-1185">Reference proteome</keyword>
<name>A0ACA9KQQ8_9GLOM</name>
<comment type="caution">
    <text evidence="1">The sequence shown here is derived from an EMBL/GenBank/DDBJ whole genome shotgun (WGS) entry which is preliminary data.</text>
</comment>
<protein>
    <submittedName>
        <fullName evidence="1">10549_t:CDS:1</fullName>
    </submittedName>
</protein>
<dbReference type="Proteomes" id="UP000789702">
    <property type="component" value="Unassembled WGS sequence"/>
</dbReference>